<evidence type="ECO:0000256" key="1">
    <source>
        <dbReference type="ARBA" id="ARBA00004123"/>
    </source>
</evidence>
<comment type="similarity">
    <text evidence="2">Belongs to the MYBBP1A family.</text>
</comment>
<keyword evidence="7" id="KW-1185">Reference proteome</keyword>
<feature type="compositionally biased region" description="Acidic residues" evidence="4">
    <location>
        <begin position="774"/>
        <end position="787"/>
    </location>
</feature>
<organism evidence="6 7">
    <name type="scientific">Tilletiopsis washingtonensis</name>
    <dbReference type="NCBI Taxonomy" id="58919"/>
    <lineage>
        <taxon>Eukaryota</taxon>
        <taxon>Fungi</taxon>
        <taxon>Dikarya</taxon>
        <taxon>Basidiomycota</taxon>
        <taxon>Ustilaginomycotina</taxon>
        <taxon>Exobasidiomycetes</taxon>
        <taxon>Entylomatales</taxon>
        <taxon>Entylomatales incertae sedis</taxon>
        <taxon>Tilletiopsis</taxon>
    </lineage>
</organism>
<dbReference type="GO" id="GO:0005730">
    <property type="term" value="C:nucleolus"/>
    <property type="evidence" value="ECO:0007669"/>
    <property type="project" value="InterPro"/>
</dbReference>
<dbReference type="AlphaFoldDB" id="A0A316ZI65"/>
<dbReference type="InterPro" id="IPR007015">
    <property type="entry name" value="DNA_pol_V/MYBBP1A"/>
</dbReference>
<evidence type="ECO:0000256" key="5">
    <source>
        <dbReference type="SAM" id="SignalP"/>
    </source>
</evidence>
<feature type="chain" id="PRO_5016323294" description="DNA polymerase V" evidence="5">
    <location>
        <begin position="19"/>
        <end position="1185"/>
    </location>
</feature>
<evidence type="ECO:0000313" key="6">
    <source>
        <dbReference type="EMBL" id="PWO01202.1"/>
    </source>
</evidence>
<dbReference type="GO" id="GO:0000182">
    <property type="term" value="F:rDNA binding"/>
    <property type="evidence" value="ECO:0007669"/>
    <property type="project" value="TreeGrafter"/>
</dbReference>
<dbReference type="GO" id="GO:0006355">
    <property type="term" value="P:regulation of DNA-templated transcription"/>
    <property type="evidence" value="ECO:0007669"/>
    <property type="project" value="InterPro"/>
</dbReference>
<dbReference type="PANTHER" id="PTHR13213">
    <property type="entry name" value="MYB-BINDING PROTEIN 1A FAMILY MEMBER"/>
    <property type="match status" value="1"/>
</dbReference>
<dbReference type="Proteomes" id="UP000245946">
    <property type="component" value="Unassembled WGS sequence"/>
</dbReference>
<keyword evidence="5" id="KW-0732">Signal</keyword>
<feature type="region of interest" description="Disordered" evidence="4">
    <location>
        <begin position="803"/>
        <end position="827"/>
    </location>
</feature>
<gene>
    <name evidence="6" type="ORF">FA09DRAFT_327162</name>
</gene>
<dbReference type="EMBL" id="KZ819283">
    <property type="protein sequence ID" value="PWO01202.1"/>
    <property type="molecule type" value="Genomic_DNA"/>
</dbReference>
<evidence type="ECO:0000313" key="7">
    <source>
        <dbReference type="Proteomes" id="UP000245946"/>
    </source>
</evidence>
<name>A0A316ZI65_9BASI</name>
<dbReference type="OrthoDB" id="342531at2759"/>
<feature type="compositionally biased region" description="Acidic residues" evidence="4">
    <location>
        <begin position="740"/>
        <end position="763"/>
    </location>
</feature>
<dbReference type="SUPFAM" id="SSF48371">
    <property type="entry name" value="ARM repeat"/>
    <property type="match status" value="1"/>
</dbReference>
<dbReference type="PANTHER" id="PTHR13213:SF2">
    <property type="entry name" value="MYB-BINDING PROTEIN 1A"/>
    <property type="match status" value="1"/>
</dbReference>
<feature type="region of interest" description="Disordered" evidence="4">
    <location>
        <begin position="739"/>
        <end position="787"/>
    </location>
</feature>
<evidence type="ECO:0000256" key="2">
    <source>
        <dbReference type="ARBA" id="ARBA00006809"/>
    </source>
</evidence>
<feature type="compositionally biased region" description="Acidic residues" evidence="4">
    <location>
        <begin position="806"/>
        <end position="827"/>
    </location>
</feature>
<dbReference type="Pfam" id="PF04931">
    <property type="entry name" value="DNA_pol_phi"/>
    <property type="match status" value="1"/>
</dbReference>
<feature type="compositionally biased region" description="Low complexity" evidence="4">
    <location>
        <begin position="285"/>
        <end position="295"/>
    </location>
</feature>
<dbReference type="InterPro" id="IPR016024">
    <property type="entry name" value="ARM-type_fold"/>
</dbReference>
<dbReference type="GeneID" id="37268839"/>
<dbReference type="RefSeq" id="XP_025601480.1">
    <property type="nucleotide sequence ID" value="XM_025741295.1"/>
</dbReference>
<protein>
    <recommendedName>
        <fullName evidence="8">DNA polymerase V</fullName>
    </recommendedName>
</protein>
<feature type="signal peptide" evidence="5">
    <location>
        <begin position="1"/>
        <end position="18"/>
    </location>
</feature>
<evidence type="ECO:0000256" key="3">
    <source>
        <dbReference type="ARBA" id="ARBA00023242"/>
    </source>
</evidence>
<feature type="region of interest" description="Disordered" evidence="4">
    <location>
        <begin position="275"/>
        <end position="295"/>
    </location>
</feature>
<feature type="region of interest" description="Disordered" evidence="4">
    <location>
        <begin position="1159"/>
        <end position="1185"/>
    </location>
</feature>
<keyword evidence="3" id="KW-0539">Nucleus</keyword>
<dbReference type="STRING" id="58919.A0A316ZI65"/>
<reference evidence="6 7" key="1">
    <citation type="journal article" date="2018" name="Mol. Biol. Evol.">
        <title>Broad Genomic Sampling Reveals a Smut Pathogenic Ancestry of the Fungal Clade Ustilaginomycotina.</title>
        <authorList>
            <person name="Kijpornyongpan T."/>
            <person name="Mondo S.J."/>
            <person name="Barry K."/>
            <person name="Sandor L."/>
            <person name="Lee J."/>
            <person name="Lipzen A."/>
            <person name="Pangilinan J."/>
            <person name="LaButti K."/>
            <person name="Hainaut M."/>
            <person name="Henrissat B."/>
            <person name="Grigoriev I.V."/>
            <person name="Spatafora J.W."/>
            <person name="Aime M.C."/>
        </authorList>
    </citation>
    <scope>NUCLEOTIDE SEQUENCE [LARGE SCALE GENOMIC DNA]</scope>
    <source>
        <strain evidence="6 7">MCA 4186</strain>
    </source>
</reference>
<evidence type="ECO:0008006" key="8">
    <source>
        <dbReference type="Google" id="ProtNLM"/>
    </source>
</evidence>
<proteinExistence type="inferred from homology"/>
<evidence type="ECO:0000256" key="4">
    <source>
        <dbReference type="SAM" id="MobiDB-lite"/>
    </source>
</evidence>
<accession>A0A316ZI65</accession>
<sequence length="1185" mass="127694">MASSSLPLFWSLASPAQATRLGASDALLAALLAQQRALPARPLDNANDPAPYTTNHAVATLEETERTARRLDGGFASEVGYAVRRLVKGLASPRESARLGFAVALTELLTQLPGLPASDVLVLLLQHSPLDSTRMSGREERANLFARLFGIEALVRSGALFRASSDVESFVRTAEILLDLSAHKAWLKEGAGWCLCELLARLGESTESWKDEAQAWFLRRIGSVEMGPEKLAMLLQMRASFPDTDVSAVLAPLKGPEIFAHANLPTLARILKNASPAPPAESETTGKATGKTGAQNGTGLWKAQVHFVWTRVLDAYFASEQQAAPGRAPFSELYRVVVDESLFAASASAERKAWGFQVFQMAVPRAPRQERPLLFTSNFMRTWINQLGGKERMLHAAAVQTVRVVTEVVKKDPTSGFTVVSQLLGSHGSQYFDKLTGTKTVEGLLAAMDAQGVRDYIAYLVRLACEADDAAQSQSAGARRKWVFDQLLVLVRNGAVPKDDDCVQQILSFFAAHGFFELKKAKKSIKSLEILPQPAFTAELRGACRARFLSCLSELADQTTLLSDVDGKARRLQGCAASGKLWVAQAYDLLALCEKDSAFVSIVQREEADVQMRARAVKALAAVRKLADQAKDSAVRDRARSFESLLLAALLVTYDGADDGEDLLEPLVDCSERLFAPSAKPKDADEPEAIELLVDCLIAFLERSSAFLRTIASQAFTTFAGELTPASLDHLVDQLGLNEEPVDDEEMEDAAPAEVEALDEEMSETSADSVEGASDSDDDDDEANAEADPELRAAVEAALKAAGIADESDASSGEESEEEEEELLDDEQMMQIDDQLAEIFRQRAGAKKEDAEAKREAVVFQLKTLDLLDIFARKEGGSALSVRLVAPLFTLVQEADKSGAQVSSRAAHILRSSLAKNKVHAAAVPVADVLPTLRELHAVARRNAAPELQSLASTANAYLTRTVFARGEEALPKEGAEELLALYRETLGDFLSRKSCALRPAFLLDVLKRCPTIGWELRGELVAAARPEAATNAFRLSQTLAMLQPVLTHATSAAPRDAKLARELAAFLPDVSGFVLATLTAAAAPDAPAGLRAERLKELLRFALAAVRLTRRADAALVERVWKPAKLAAAREALAASERFASSTGMLATLRQLEAVAGAPAASEGKRGAAGAAERDTPGKKRKAQ</sequence>
<comment type="subcellular location">
    <subcellularLocation>
        <location evidence="1">Nucleus</location>
    </subcellularLocation>
</comment>